<dbReference type="SUPFAM" id="SSF64167">
    <property type="entry name" value="SurE-like"/>
    <property type="match status" value="1"/>
</dbReference>
<feature type="chain" id="PRO_5045159501" description="Survival protein SurE-like phosphatase/nucleotidase domain-containing protein" evidence="1">
    <location>
        <begin position="21"/>
        <end position="460"/>
    </location>
</feature>
<dbReference type="InterPro" id="IPR036523">
    <property type="entry name" value="SurE-like_sf"/>
</dbReference>
<dbReference type="Proteomes" id="UP001497600">
    <property type="component" value="Chromosome D"/>
</dbReference>
<organism evidence="2 3">
    <name type="scientific">[Candida] anglica</name>
    <dbReference type="NCBI Taxonomy" id="148631"/>
    <lineage>
        <taxon>Eukaryota</taxon>
        <taxon>Fungi</taxon>
        <taxon>Dikarya</taxon>
        <taxon>Ascomycota</taxon>
        <taxon>Saccharomycotina</taxon>
        <taxon>Pichiomycetes</taxon>
        <taxon>Debaryomycetaceae</taxon>
        <taxon>Kurtzmaniella</taxon>
    </lineage>
</organism>
<evidence type="ECO:0008006" key="4">
    <source>
        <dbReference type="Google" id="ProtNLM"/>
    </source>
</evidence>
<sequence>MLRATFMLTTLLWLIVPTFALNILLTSTSSWGSTNVRHLQKTLQQHNHTVVLIAPELSSEISSGPVPAAGVKDAKKAFLDSLVQQPETSSKSIEIGARVLPQRAKNVVTRADVQAAAAAAAAAAMGAAPPKDTQTSTEDFATIEPVAINELFGNDANVQDCWYVNSTAATALLLAYDVILPKYYPDFVPDLVIVGPESGVFNTPSTPSHKRILGQAAHIREEMAQLSMVKNTPVITVSTADTEIIHSSVEELTKKDSMVAKNIEFVSTKVVELIDKLLQQQITNTFPASEGKLQRLLPSQLWLNVNFPSFQDSTQCSVSGSVPGSSSTANMPEFTQVSFDVLDPVSIVRLPKYQISESGDVVEVVGEYGININTHEVTHLNEPESETYIDTDSYYYMYRLKSYQKTPRNPHQDYSDNDDFKTLVRDNEMEIAVLSDCSISVVANNLETYGLDRNVWELVL</sequence>
<keyword evidence="1" id="KW-0732">Signal</keyword>
<dbReference type="Gene3D" id="3.40.1210.10">
    <property type="entry name" value="Survival protein SurE-like phosphatase/nucleotidase"/>
    <property type="match status" value="1"/>
</dbReference>
<evidence type="ECO:0000313" key="3">
    <source>
        <dbReference type="Proteomes" id="UP001497600"/>
    </source>
</evidence>
<proteinExistence type="predicted"/>
<accession>A0ABP0EB58</accession>
<evidence type="ECO:0000313" key="2">
    <source>
        <dbReference type="EMBL" id="CAK7903666.1"/>
    </source>
</evidence>
<dbReference type="EMBL" id="OZ004256">
    <property type="protein sequence ID" value="CAK7903666.1"/>
    <property type="molecule type" value="Genomic_DNA"/>
</dbReference>
<name>A0ABP0EB58_9ASCO</name>
<gene>
    <name evidence="2" type="ORF">CAAN4_D05688</name>
</gene>
<reference evidence="2 3" key="1">
    <citation type="submission" date="2024-01" db="EMBL/GenBank/DDBJ databases">
        <authorList>
            <consortium name="Genoscope - CEA"/>
            <person name="William W."/>
        </authorList>
    </citation>
    <scope>NUCLEOTIDE SEQUENCE [LARGE SCALE GENOMIC DNA]</scope>
    <source>
        <strain evidence="2 3">29B2s-10</strain>
    </source>
</reference>
<protein>
    <recommendedName>
        <fullName evidence="4">Survival protein SurE-like phosphatase/nucleotidase domain-containing protein</fullName>
    </recommendedName>
</protein>
<keyword evidence="3" id="KW-1185">Reference proteome</keyword>
<evidence type="ECO:0000256" key="1">
    <source>
        <dbReference type="SAM" id="SignalP"/>
    </source>
</evidence>
<feature type="signal peptide" evidence="1">
    <location>
        <begin position="1"/>
        <end position="20"/>
    </location>
</feature>